<evidence type="ECO:0000313" key="6">
    <source>
        <dbReference type="EMBL" id="CAI8949970.1"/>
    </source>
</evidence>
<evidence type="ECO:0000256" key="1">
    <source>
        <dbReference type="ARBA" id="ARBA00006484"/>
    </source>
</evidence>
<dbReference type="EMBL" id="OX458333">
    <property type="protein sequence ID" value="CAI8949970.1"/>
    <property type="molecule type" value="Genomic_DNA"/>
</dbReference>
<dbReference type="NCBIfam" id="NF005495">
    <property type="entry name" value="PRK07109.1"/>
    <property type="match status" value="1"/>
</dbReference>
<dbReference type="InterPro" id="IPR036291">
    <property type="entry name" value="NAD(P)-bd_dom_sf"/>
</dbReference>
<keyword evidence="7" id="KW-1185">Reference proteome</keyword>
<comment type="similarity">
    <text evidence="1 3">Belongs to the short-chain dehydrogenases/reductases (SDR) family.</text>
</comment>
<gene>
    <name evidence="6" type="ORF">MSZNOR_4427</name>
</gene>
<feature type="transmembrane region" description="Helical" evidence="4">
    <location>
        <begin position="304"/>
        <end position="322"/>
    </location>
</feature>
<dbReference type="InterPro" id="IPR020904">
    <property type="entry name" value="Sc_DH/Rdtase_CS"/>
</dbReference>
<feature type="domain" description="Ketoreductase" evidence="5">
    <location>
        <begin position="8"/>
        <end position="193"/>
    </location>
</feature>
<dbReference type="PRINTS" id="PR00080">
    <property type="entry name" value="SDRFAMILY"/>
</dbReference>
<dbReference type="SUPFAM" id="SSF51735">
    <property type="entry name" value="NAD(P)-binding Rossmann-fold domains"/>
    <property type="match status" value="1"/>
</dbReference>
<dbReference type="PANTHER" id="PTHR44196:SF1">
    <property type="entry name" value="DEHYDROGENASE_REDUCTASE SDR FAMILY MEMBER 7B"/>
    <property type="match status" value="1"/>
</dbReference>
<name>A0ABN8XBA5_9GAMM</name>
<keyword evidence="4" id="KW-0472">Membrane</keyword>
<dbReference type="NCBIfam" id="NF004825">
    <property type="entry name" value="PRK06181.1"/>
    <property type="match status" value="1"/>
</dbReference>
<dbReference type="PROSITE" id="PS00061">
    <property type="entry name" value="ADH_SHORT"/>
    <property type="match status" value="1"/>
</dbReference>
<dbReference type="Pfam" id="PF00106">
    <property type="entry name" value="adh_short"/>
    <property type="match status" value="1"/>
</dbReference>
<keyword evidence="2" id="KW-0560">Oxidoreductase</keyword>
<evidence type="ECO:0000259" key="5">
    <source>
        <dbReference type="SMART" id="SM00822"/>
    </source>
</evidence>
<accession>A0ABN8XBA5</accession>
<evidence type="ECO:0000256" key="3">
    <source>
        <dbReference type="RuleBase" id="RU000363"/>
    </source>
</evidence>
<dbReference type="NCBIfam" id="NF004792">
    <property type="entry name" value="PRK06139.1"/>
    <property type="match status" value="1"/>
</dbReference>
<dbReference type="SMART" id="SM00822">
    <property type="entry name" value="PKS_KR"/>
    <property type="match status" value="1"/>
</dbReference>
<evidence type="ECO:0000256" key="2">
    <source>
        <dbReference type="ARBA" id="ARBA00023002"/>
    </source>
</evidence>
<dbReference type="PANTHER" id="PTHR44196">
    <property type="entry name" value="DEHYDROGENASE/REDUCTASE SDR FAMILY MEMBER 7B"/>
    <property type="match status" value="1"/>
</dbReference>
<evidence type="ECO:0000256" key="4">
    <source>
        <dbReference type="SAM" id="Phobius"/>
    </source>
</evidence>
<proteinExistence type="inferred from homology"/>
<dbReference type="Gene3D" id="3.40.50.720">
    <property type="entry name" value="NAD(P)-binding Rossmann-like Domain"/>
    <property type="match status" value="1"/>
</dbReference>
<sequence>MRLNIADSVTVITGASSGIGRATAMKLAEQHGTVVLAARQADVLHEVARECEQIGGRALAVRTDVTDEEQVKQLARRAVETYGRIDAWVNDAAVTMLSRFEDAPADAFRRVMETNFFGYVYGARAVLPYFRKQGHGVLINVASVEGKVAAPYASAYVASKFAVTGFSESLRMELRDEPDIRVCMILPATIDTPLFQHAANYSGKAVQAMPPVYAPEEVAEAILETIRHPKREVTVGNAGRMIAMRTFVPPLAERIVARKVERRHFQDKPDRNSPGNLFEPMPEFDTVHGGWLEPYRQIRRRKTAWTAGFVALLAGLGTALYLSASKRPTPRIANKPERNSQPDQS</sequence>
<dbReference type="InterPro" id="IPR002347">
    <property type="entry name" value="SDR_fam"/>
</dbReference>
<dbReference type="PRINTS" id="PR00081">
    <property type="entry name" value="GDHRDH"/>
</dbReference>
<organism evidence="6 7">
    <name type="scientific">Methylocaldum szegediense</name>
    <dbReference type="NCBI Taxonomy" id="73780"/>
    <lineage>
        <taxon>Bacteria</taxon>
        <taxon>Pseudomonadati</taxon>
        <taxon>Pseudomonadota</taxon>
        <taxon>Gammaproteobacteria</taxon>
        <taxon>Methylococcales</taxon>
        <taxon>Methylococcaceae</taxon>
        <taxon>Methylocaldum</taxon>
    </lineage>
</organism>
<keyword evidence="4" id="KW-0812">Transmembrane</keyword>
<dbReference type="InterPro" id="IPR057326">
    <property type="entry name" value="KR_dom"/>
</dbReference>
<keyword evidence="4" id="KW-1133">Transmembrane helix</keyword>
<protein>
    <submittedName>
        <fullName evidence="6">Short-subunit dehydrogenase</fullName>
    </submittedName>
</protein>
<evidence type="ECO:0000313" key="7">
    <source>
        <dbReference type="Proteomes" id="UP001162030"/>
    </source>
</evidence>
<reference evidence="6 7" key="1">
    <citation type="submission" date="2023-03" db="EMBL/GenBank/DDBJ databases">
        <authorList>
            <person name="Pearce D."/>
        </authorList>
    </citation>
    <scope>NUCLEOTIDE SEQUENCE [LARGE SCALE GENOMIC DNA]</scope>
    <source>
        <strain evidence="6">Msz</strain>
    </source>
</reference>
<dbReference type="Proteomes" id="UP001162030">
    <property type="component" value="Chromosome"/>
</dbReference>
<dbReference type="RefSeq" id="WP_026609791.1">
    <property type="nucleotide sequence ID" value="NZ_OX458333.1"/>
</dbReference>